<accession>A0AAD7ND84</accession>
<feature type="signal peptide" evidence="1">
    <location>
        <begin position="1"/>
        <end position="25"/>
    </location>
</feature>
<reference evidence="2" key="1">
    <citation type="submission" date="2023-03" db="EMBL/GenBank/DDBJ databases">
        <title>Massive genome expansion in bonnet fungi (Mycena s.s.) driven by repeated elements and novel gene families across ecological guilds.</title>
        <authorList>
            <consortium name="Lawrence Berkeley National Laboratory"/>
            <person name="Harder C.B."/>
            <person name="Miyauchi S."/>
            <person name="Viragh M."/>
            <person name="Kuo A."/>
            <person name="Thoen E."/>
            <person name="Andreopoulos B."/>
            <person name="Lu D."/>
            <person name="Skrede I."/>
            <person name="Drula E."/>
            <person name="Henrissat B."/>
            <person name="Morin E."/>
            <person name="Kohler A."/>
            <person name="Barry K."/>
            <person name="LaButti K."/>
            <person name="Morin E."/>
            <person name="Salamov A."/>
            <person name="Lipzen A."/>
            <person name="Mereny Z."/>
            <person name="Hegedus B."/>
            <person name="Baldrian P."/>
            <person name="Stursova M."/>
            <person name="Weitz H."/>
            <person name="Taylor A."/>
            <person name="Grigoriev I.V."/>
            <person name="Nagy L.G."/>
            <person name="Martin F."/>
            <person name="Kauserud H."/>
        </authorList>
    </citation>
    <scope>NUCLEOTIDE SEQUENCE</scope>
    <source>
        <strain evidence="2">CBHHK182m</strain>
    </source>
</reference>
<dbReference type="EMBL" id="JARKIB010000048">
    <property type="protein sequence ID" value="KAJ7755941.1"/>
    <property type="molecule type" value="Genomic_DNA"/>
</dbReference>
<comment type="caution">
    <text evidence="2">The sequence shown here is derived from an EMBL/GenBank/DDBJ whole genome shotgun (WGS) entry which is preliminary data.</text>
</comment>
<proteinExistence type="predicted"/>
<gene>
    <name evidence="2" type="ORF">B0H16DRAFT_1886208</name>
</gene>
<protein>
    <recommendedName>
        <fullName evidence="4">F-box domain-containing protein</fullName>
    </recommendedName>
</protein>
<name>A0AAD7ND84_9AGAR</name>
<sequence length="295" mass="33010">MSFSLLPNELVLVILASIPPSGIEAFALIDTRCHALSLPALTVHLKHKHHAAAMHARFLHYPTRKSYKDLIEKGLVEKGMLPNLEYLQLNGDLHWLRAQTPEVAAEHDGWPRGRAANSQSLGLTLPAGFATFIGSQALIERLHLGGNTIELGELFKCTLQQDGGKGGHVVRFMCDQQGCGYWGLYMDTAGHSCVVHTESWDDFFCGCCEAGRYAAYAHPPVAHEAIVEAAASLRFVCVDAEWEEWMANMYFDGWIWGALWAEREVVGWDLEYVRHFERQKDTVFGGGHEKADRFE</sequence>
<evidence type="ECO:0008006" key="4">
    <source>
        <dbReference type="Google" id="ProtNLM"/>
    </source>
</evidence>
<feature type="chain" id="PRO_5041988961" description="F-box domain-containing protein" evidence="1">
    <location>
        <begin position="26"/>
        <end position="295"/>
    </location>
</feature>
<keyword evidence="1" id="KW-0732">Signal</keyword>
<organism evidence="2 3">
    <name type="scientific">Mycena metata</name>
    <dbReference type="NCBI Taxonomy" id="1033252"/>
    <lineage>
        <taxon>Eukaryota</taxon>
        <taxon>Fungi</taxon>
        <taxon>Dikarya</taxon>
        <taxon>Basidiomycota</taxon>
        <taxon>Agaricomycotina</taxon>
        <taxon>Agaricomycetes</taxon>
        <taxon>Agaricomycetidae</taxon>
        <taxon>Agaricales</taxon>
        <taxon>Marasmiineae</taxon>
        <taxon>Mycenaceae</taxon>
        <taxon>Mycena</taxon>
    </lineage>
</organism>
<dbReference type="Proteomes" id="UP001215598">
    <property type="component" value="Unassembled WGS sequence"/>
</dbReference>
<keyword evidence="3" id="KW-1185">Reference proteome</keyword>
<dbReference type="AlphaFoldDB" id="A0AAD7ND84"/>
<evidence type="ECO:0000313" key="2">
    <source>
        <dbReference type="EMBL" id="KAJ7755941.1"/>
    </source>
</evidence>
<evidence type="ECO:0000256" key="1">
    <source>
        <dbReference type="SAM" id="SignalP"/>
    </source>
</evidence>
<evidence type="ECO:0000313" key="3">
    <source>
        <dbReference type="Proteomes" id="UP001215598"/>
    </source>
</evidence>